<dbReference type="eggNOG" id="COG2893">
    <property type="taxonomic scope" value="Bacteria"/>
</dbReference>
<evidence type="ECO:0000259" key="2">
    <source>
        <dbReference type="PROSITE" id="PS51096"/>
    </source>
</evidence>
<accession>A0A1N6JD23</accession>
<sequence length="137" mass="14766">MIGILIISHENLGDSFIRCASHVMGGVPQQIMHLNVSIQDNPDMLVSKAQELVNQLNCGNGVLVLNDICGATPCNVASRLIKPGVVECLAGINLPMLVRALTYRNELLSTVVEKALNGGKEGVMHIHLESLQCNIKK</sequence>
<dbReference type="Pfam" id="PF03610">
    <property type="entry name" value="EIIA-man"/>
    <property type="match status" value="1"/>
</dbReference>
<evidence type="ECO:0000313" key="4">
    <source>
        <dbReference type="Proteomes" id="UP000185062"/>
    </source>
</evidence>
<dbReference type="GO" id="GO:0016020">
    <property type="term" value="C:membrane"/>
    <property type="evidence" value="ECO:0007669"/>
    <property type="project" value="InterPro"/>
</dbReference>
<feature type="domain" description="PTS EIIA type-4" evidence="2">
    <location>
        <begin position="1"/>
        <end position="123"/>
    </location>
</feature>
<gene>
    <name evidence="3" type="ORF">SAMN02743940_2507</name>
</gene>
<keyword evidence="4" id="KW-1185">Reference proteome</keyword>
<dbReference type="EMBL" id="FSRO01000001">
    <property type="protein sequence ID" value="SIO42180.1"/>
    <property type="molecule type" value="Genomic_DNA"/>
</dbReference>
<keyword evidence="1" id="KW-0808">Transferase</keyword>
<dbReference type="PANTHER" id="PTHR33799:SF1">
    <property type="entry name" value="PTS SYSTEM MANNOSE-SPECIFIC EIIAB COMPONENT-RELATED"/>
    <property type="match status" value="1"/>
</dbReference>
<evidence type="ECO:0000313" key="3">
    <source>
        <dbReference type="EMBL" id="SIO42180.1"/>
    </source>
</evidence>
<dbReference type="PROSITE" id="PS51096">
    <property type="entry name" value="PTS_EIIA_TYPE_4"/>
    <property type="match status" value="1"/>
</dbReference>
<reference evidence="3 4" key="1">
    <citation type="submission" date="2016-12" db="EMBL/GenBank/DDBJ databases">
        <authorList>
            <person name="Song W.-J."/>
            <person name="Kurnit D.M."/>
        </authorList>
    </citation>
    <scope>NUCLEOTIDE SEQUENCE [LARGE SCALE GENOMIC DNA]</scope>
    <source>
        <strain evidence="3 4">ATCC 49181</strain>
    </source>
</reference>
<evidence type="ECO:0000256" key="1">
    <source>
        <dbReference type="ARBA" id="ARBA00022679"/>
    </source>
</evidence>
<dbReference type="InterPro" id="IPR051471">
    <property type="entry name" value="Bacterial_PTS_sugar_comp"/>
</dbReference>
<dbReference type="Gene3D" id="3.40.50.510">
    <property type="entry name" value="Phosphotransferase system, mannose-type IIA component"/>
    <property type="match status" value="1"/>
</dbReference>
<organism evidence="3 4">
    <name type="scientific">Nitrosomonas cryotolerans ATCC 49181</name>
    <dbReference type="NCBI Taxonomy" id="1131553"/>
    <lineage>
        <taxon>Bacteria</taxon>
        <taxon>Pseudomonadati</taxon>
        <taxon>Pseudomonadota</taxon>
        <taxon>Betaproteobacteria</taxon>
        <taxon>Nitrosomonadales</taxon>
        <taxon>Nitrosomonadaceae</taxon>
        <taxon>Nitrosomonas</taxon>
    </lineage>
</organism>
<dbReference type="GO" id="GO:0016740">
    <property type="term" value="F:transferase activity"/>
    <property type="evidence" value="ECO:0007669"/>
    <property type="project" value="UniProtKB-KW"/>
</dbReference>
<name>A0A1N6JD23_9PROT</name>
<dbReference type="InterPro" id="IPR004701">
    <property type="entry name" value="PTS_EIIA_man-typ"/>
</dbReference>
<dbReference type="SUPFAM" id="SSF53062">
    <property type="entry name" value="PTS system fructose IIA component-like"/>
    <property type="match status" value="1"/>
</dbReference>
<dbReference type="STRING" id="44575.SAMN05216419_100467"/>
<dbReference type="GO" id="GO:0009401">
    <property type="term" value="P:phosphoenolpyruvate-dependent sugar phosphotransferase system"/>
    <property type="evidence" value="ECO:0007669"/>
    <property type="project" value="InterPro"/>
</dbReference>
<dbReference type="AlphaFoldDB" id="A0A1N6JD23"/>
<dbReference type="Proteomes" id="UP000185062">
    <property type="component" value="Unassembled WGS sequence"/>
</dbReference>
<protein>
    <submittedName>
        <fullName evidence="3">PTS system, ascorbate-specific IIA component</fullName>
    </submittedName>
</protein>
<dbReference type="InterPro" id="IPR036662">
    <property type="entry name" value="PTS_EIIA_man-typ_sf"/>
</dbReference>
<proteinExistence type="predicted"/>
<dbReference type="PANTHER" id="PTHR33799">
    <property type="entry name" value="PTS PERMEASE-RELATED-RELATED"/>
    <property type="match status" value="1"/>
</dbReference>
<dbReference type="RefSeq" id="WP_028460825.1">
    <property type="nucleotide sequence ID" value="NZ_FSRO01000001.1"/>
</dbReference>